<evidence type="ECO:0000313" key="10">
    <source>
        <dbReference type="EMBL" id="HIX01051.1"/>
    </source>
</evidence>
<evidence type="ECO:0000256" key="6">
    <source>
        <dbReference type="ARBA" id="ARBA00022989"/>
    </source>
</evidence>
<organism evidence="10 11">
    <name type="scientific">Candidatus Nesterenkonia stercoripullorum</name>
    <dbReference type="NCBI Taxonomy" id="2838701"/>
    <lineage>
        <taxon>Bacteria</taxon>
        <taxon>Bacillati</taxon>
        <taxon>Actinomycetota</taxon>
        <taxon>Actinomycetes</taxon>
        <taxon>Micrococcales</taxon>
        <taxon>Micrococcaceae</taxon>
        <taxon>Nesterenkonia</taxon>
    </lineage>
</organism>
<evidence type="ECO:0000256" key="7">
    <source>
        <dbReference type="ARBA" id="ARBA00023136"/>
    </source>
</evidence>
<feature type="transmembrane region" description="Helical" evidence="9">
    <location>
        <begin position="101"/>
        <end position="121"/>
    </location>
</feature>
<keyword evidence="4" id="KW-1003">Cell membrane</keyword>
<evidence type="ECO:0000256" key="9">
    <source>
        <dbReference type="SAM" id="Phobius"/>
    </source>
</evidence>
<dbReference type="GO" id="GO:0005886">
    <property type="term" value="C:plasma membrane"/>
    <property type="evidence" value="ECO:0007669"/>
    <property type="project" value="UniProtKB-SubCell"/>
</dbReference>
<dbReference type="EMBL" id="DXGD01000486">
    <property type="protein sequence ID" value="HIX01051.1"/>
    <property type="molecule type" value="Genomic_DNA"/>
</dbReference>
<keyword evidence="3" id="KW-0813">Transport</keyword>
<evidence type="ECO:0000256" key="5">
    <source>
        <dbReference type="ARBA" id="ARBA00022692"/>
    </source>
</evidence>
<dbReference type="GO" id="GO:0022857">
    <property type="term" value="F:transmembrane transporter activity"/>
    <property type="evidence" value="ECO:0007669"/>
    <property type="project" value="InterPro"/>
</dbReference>
<feature type="transmembrane region" description="Helical" evidence="9">
    <location>
        <begin position="243"/>
        <end position="265"/>
    </location>
</feature>
<dbReference type="AlphaFoldDB" id="A0A9D1UVC2"/>
<evidence type="ECO:0000256" key="3">
    <source>
        <dbReference type="ARBA" id="ARBA00022448"/>
    </source>
</evidence>
<evidence type="ECO:0000313" key="11">
    <source>
        <dbReference type="Proteomes" id="UP000824151"/>
    </source>
</evidence>
<feature type="transmembrane region" description="Helical" evidence="9">
    <location>
        <begin position="63"/>
        <end position="81"/>
    </location>
</feature>
<dbReference type="Pfam" id="PF02028">
    <property type="entry name" value="BCCT"/>
    <property type="match status" value="1"/>
</dbReference>
<comment type="caution">
    <text evidence="10">The sequence shown here is derived from an EMBL/GenBank/DDBJ whole genome shotgun (WGS) entry which is preliminary data.</text>
</comment>
<feature type="transmembrane region" description="Helical" evidence="9">
    <location>
        <begin position="141"/>
        <end position="160"/>
    </location>
</feature>
<dbReference type="PANTHER" id="PTHR30047">
    <property type="entry name" value="HIGH-AFFINITY CHOLINE TRANSPORT PROTEIN-RELATED"/>
    <property type="match status" value="1"/>
</dbReference>
<evidence type="ECO:0000256" key="8">
    <source>
        <dbReference type="SAM" id="MobiDB-lite"/>
    </source>
</evidence>
<feature type="transmembrane region" description="Helical" evidence="9">
    <location>
        <begin position="192"/>
        <end position="215"/>
    </location>
</feature>
<accession>A0A9D1UVC2</accession>
<evidence type="ECO:0000256" key="1">
    <source>
        <dbReference type="ARBA" id="ARBA00004651"/>
    </source>
</evidence>
<gene>
    <name evidence="10" type="ORF">H9871_13020</name>
</gene>
<feature type="non-terminal residue" evidence="10">
    <location>
        <position position="288"/>
    </location>
</feature>
<proteinExistence type="inferred from homology"/>
<keyword evidence="7 9" id="KW-0472">Membrane</keyword>
<dbReference type="InterPro" id="IPR000060">
    <property type="entry name" value="BCCT_transptr"/>
</dbReference>
<keyword evidence="6 9" id="KW-1133">Transmembrane helix</keyword>
<comment type="subcellular location">
    <subcellularLocation>
        <location evidence="1">Cell membrane</location>
        <topology evidence="1">Multi-pass membrane protein</topology>
    </subcellularLocation>
</comment>
<dbReference type="PANTHER" id="PTHR30047:SF7">
    <property type="entry name" value="HIGH-AFFINITY CHOLINE TRANSPORT PROTEIN"/>
    <property type="match status" value="1"/>
</dbReference>
<evidence type="ECO:0000256" key="4">
    <source>
        <dbReference type="ARBA" id="ARBA00022475"/>
    </source>
</evidence>
<evidence type="ECO:0000256" key="2">
    <source>
        <dbReference type="ARBA" id="ARBA00005658"/>
    </source>
</evidence>
<comment type="similarity">
    <text evidence="2">Belongs to the BCCT transporter (TC 2.A.15) family.</text>
</comment>
<sequence>MAEDQPPTRKRIGNEARRAGRRAGRALNSLSPYARPYPHSIHPALVPGIGIDEQRRRYGIDKLVFAVAGVLTLAFVIWGIVDTASVSTVAFAAFDWTMANVGWLFNAVAMVVLVSVLIIALSPFGRITLGKDGEKPEFSTFSWVAMLFAAGLGIGVLFFGPSEPLQHYHTPAPMTAEAETVEGLHRGMAQVYYHWGLHAWAMYALVGGAVAYAAYRRGRSLLMSSIFRTLFGKRAAEGFAGQLIDIFAIIATLFGTAAALGIAAMQIGQGVTIVTGADELTNTVLVII</sequence>
<reference evidence="10" key="2">
    <citation type="submission" date="2021-04" db="EMBL/GenBank/DDBJ databases">
        <authorList>
            <person name="Gilroy R."/>
        </authorList>
    </citation>
    <scope>NUCLEOTIDE SEQUENCE</scope>
    <source>
        <strain evidence="10">ChiHejej3B27-3195</strain>
    </source>
</reference>
<feature type="region of interest" description="Disordered" evidence="8">
    <location>
        <begin position="1"/>
        <end position="22"/>
    </location>
</feature>
<reference evidence="10" key="1">
    <citation type="journal article" date="2021" name="PeerJ">
        <title>Extensive microbial diversity within the chicken gut microbiome revealed by metagenomics and culture.</title>
        <authorList>
            <person name="Gilroy R."/>
            <person name="Ravi A."/>
            <person name="Getino M."/>
            <person name="Pursley I."/>
            <person name="Horton D.L."/>
            <person name="Alikhan N.F."/>
            <person name="Baker D."/>
            <person name="Gharbi K."/>
            <person name="Hall N."/>
            <person name="Watson M."/>
            <person name="Adriaenssens E.M."/>
            <person name="Foster-Nyarko E."/>
            <person name="Jarju S."/>
            <person name="Secka A."/>
            <person name="Antonio M."/>
            <person name="Oren A."/>
            <person name="Chaudhuri R.R."/>
            <person name="La Ragione R."/>
            <person name="Hildebrand F."/>
            <person name="Pallen M.J."/>
        </authorList>
    </citation>
    <scope>NUCLEOTIDE SEQUENCE</scope>
    <source>
        <strain evidence="10">ChiHejej3B27-3195</strain>
    </source>
</reference>
<protein>
    <submittedName>
        <fullName evidence="10">BCCT family transporter</fullName>
    </submittedName>
</protein>
<name>A0A9D1UVC2_9MICC</name>
<dbReference type="Proteomes" id="UP000824151">
    <property type="component" value="Unassembled WGS sequence"/>
</dbReference>
<keyword evidence="5 9" id="KW-0812">Transmembrane</keyword>